<sequence length="350" mass="39821">MAQKPLFVATHPRACSTAFERVFMTRRETLQCVHEPFGDAYYFGPERLHDRYEADEEARKATGHANTTYKDVFDSIAKAGAEGKRPFIKDMAQYWIPPSNQASQIAPSLVNYRRGVGTDTTSIPAGEAVPYPYSTHGEPNNPTVVPRDLLASFSFAFLIRHPKHSIPSYYRCTIPPLDSKTGFYNFRPDEAGYNELRRLFDYLRSEELVGPHLAGQETKNGSDEASPGVPITIIDADDLLDAPSDIIQAFCAGTGVQYEPEMLKWGDEEQQQYARDVFAKWPGFHEDALDSTELRQRTHRKGPKSDEQLYEEWREKYGEEGARVIKETVEANVEDYEYLKRFCVKVQTPN</sequence>
<gene>
    <name evidence="1" type="ORF">M011DRAFT_419919</name>
</gene>
<reference evidence="1" key="1">
    <citation type="journal article" date="2020" name="Stud. Mycol.">
        <title>101 Dothideomycetes genomes: a test case for predicting lifestyles and emergence of pathogens.</title>
        <authorList>
            <person name="Haridas S."/>
            <person name="Albert R."/>
            <person name="Binder M."/>
            <person name="Bloem J."/>
            <person name="Labutti K."/>
            <person name="Salamov A."/>
            <person name="Andreopoulos B."/>
            <person name="Baker S."/>
            <person name="Barry K."/>
            <person name="Bills G."/>
            <person name="Bluhm B."/>
            <person name="Cannon C."/>
            <person name="Castanera R."/>
            <person name="Culley D."/>
            <person name="Daum C."/>
            <person name="Ezra D."/>
            <person name="Gonzalez J."/>
            <person name="Henrissat B."/>
            <person name="Kuo A."/>
            <person name="Liang C."/>
            <person name="Lipzen A."/>
            <person name="Lutzoni F."/>
            <person name="Magnuson J."/>
            <person name="Mondo S."/>
            <person name="Nolan M."/>
            <person name="Ohm R."/>
            <person name="Pangilinan J."/>
            <person name="Park H.-J."/>
            <person name="Ramirez L."/>
            <person name="Alfaro M."/>
            <person name="Sun H."/>
            <person name="Tritt A."/>
            <person name="Yoshinaga Y."/>
            <person name="Zwiers L.-H."/>
            <person name="Turgeon B."/>
            <person name="Goodwin S."/>
            <person name="Spatafora J."/>
            <person name="Crous P."/>
            <person name="Grigoriev I."/>
        </authorList>
    </citation>
    <scope>NUCLEOTIDE SEQUENCE</scope>
    <source>
        <strain evidence="1">CBS 119925</strain>
    </source>
</reference>
<dbReference type="PANTHER" id="PTHR48419">
    <property type="entry name" value="SULFOTRANSFERASE DOMAIN-CONTAINING PROTEIN"/>
    <property type="match status" value="1"/>
</dbReference>
<organism evidence="1 2">
    <name type="scientific">Sporormia fimetaria CBS 119925</name>
    <dbReference type="NCBI Taxonomy" id="1340428"/>
    <lineage>
        <taxon>Eukaryota</taxon>
        <taxon>Fungi</taxon>
        <taxon>Dikarya</taxon>
        <taxon>Ascomycota</taxon>
        <taxon>Pezizomycotina</taxon>
        <taxon>Dothideomycetes</taxon>
        <taxon>Pleosporomycetidae</taxon>
        <taxon>Pleosporales</taxon>
        <taxon>Sporormiaceae</taxon>
        <taxon>Sporormia</taxon>
    </lineage>
</organism>
<dbReference type="SUPFAM" id="SSF52540">
    <property type="entry name" value="P-loop containing nucleoside triphosphate hydrolases"/>
    <property type="match status" value="1"/>
</dbReference>
<name>A0A6A6VIA4_9PLEO</name>
<dbReference type="Proteomes" id="UP000799440">
    <property type="component" value="Unassembled WGS sequence"/>
</dbReference>
<dbReference type="InterPro" id="IPR053226">
    <property type="entry name" value="Pyrrolopyrazine_biosynth_F"/>
</dbReference>
<accession>A0A6A6VIA4</accession>
<evidence type="ECO:0000313" key="1">
    <source>
        <dbReference type="EMBL" id="KAF2749529.1"/>
    </source>
</evidence>
<dbReference type="OrthoDB" id="2405944at2759"/>
<dbReference type="AlphaFoldDB" id="A0A6A6VIA4"/>
<protein>
    <recommendedName>
        <fullName evidence="3">P-loop containing nucleoside triphosphate hydrolase protein</fullName>
    </recommendedName>
</protein>
<dbReference type="PANTHER" id="PTHR48419:SF1">
    <property type="entry name" value="SULFOTRANSFERASE DOMAIN-CONTAINING PROTEIN"/>
    <property type="match status" value="1"/>
</dbReference>
<dbReference type="InterPro" id="IPR027417">
    <property type="entry name" value="P-loop_NTPase"/>
</dbReference>
<evidence type="ECO:0008006" key="3">
    <source>
        <dbReference type="Google" id="ProtNLM"/>
    </source>
</evidence>
<dbReference type="EMBL" id="MU006566">
    <property type="protein sequence ID" value="KAF2749529.1"/>
    <property type="molecule type" value="Genomic_DNA"/>
</dbReference>
<evidence type="ECO:0000313" key="2">
    <source>
        <dbReference type="Proteomes" id="UP000799440"/>
    </source>
</evidence>
<keyword evidence="2" id="KW-1185">Reference proteome</keyword>
<dbReference type="Gene3D" id="3.40.50.300">
    <property type="entry name" value="P-loop containing nucleotide triphosphate hydrolases"/>
    <property type="match status" value="1"/>
</dbReference>
<proteinExistence type="predicted"/>